<comment type="caution">
    <text evidence="1">The sequence shown here is derived from an EMBL/GenBank/DDBJ whole genome shotgun (WGS) entry which is preliminary data.</text>
</comment>
<protein>
    <submittedName>
        <fullName evidence="1">Uncharacterized protein</fullName>
    </submittedName>
</protein>
<proteinExistence type="predicted"/>
<evidence type="ECO:0000313" key="2">
    <source>
        <dbReference type="Proteomes" id="UP000029228"/>
    </source>
</evidence>
<accession>A0A090SGL3</accession>
<keyword evidence="2" id="KW-1185">Reference proteome</keyword>
<evidence type="ECO:0000313" key="1">
    <source>
        <dbReference type="EMBL" id="GAL18617.1"/>
    </source>
</evidence>
<gene>
    <name evidence="1" type="ORF">JCM19235_2040</name>
</gene>
<name>A0A090SGL3_9VIBR</name>
<reference evidence="1 2" key="1">
    <citation type="submission" date="2014-09" db="EMBL/GenBank/DDBJ databases">
        <title>Vibrio maritimus JCM 19235. (C45) whole genome shotgun sequence.</title>
        <authorList>
            <person name="Sawabe T."/>
            <person name="Meirelles P."/>
            <person name="Nakanishi M."/>
            <person name="Sayaka M."/>
            <person name="Hattori M."/>
            <person name="Ohkuma M."/>
        </authorList>
    </citation>
    <scope>NUCLEOTIDE SEQUENCE [LARGE SCALE GENOMIC DNA]</scope>
    <source>
        <strain evidence="2">JCM19235</strain>
    </source>
</reference>
<reference evidence="1 2" key="2">
    <citation type="submission" date="2014-09" db="EMBL/GenBank/DDBJ databases">
        <authorList>
            <consortium name="NBRP consortium"/>
            <person name="Sawabe T."/>
            <person name="Meirelles P."/>
            <person name="Nakanishi M."/>
            <person name="Sayaka M."/>
            <person name="Hattori M."/>
            <person name="Ohkuma M."/>
        </authorList>
    </citation>
    <scope>NUCLEOTIDE SEQUENCE [LARGE SCALE GENOMIC DNA]</scope>
    <source>
        <strain evidence="2">JCM19235</strain>
    </source>
</reference>
<dbReference type="EMBL" id="BBMR01000003">
    <property type="protein sequence ID" value="GAL18617.1"/>
    <property type="molecule type" value="Genomic_DNA"/>
</dbReference>
<organism evidence="1 2">
    <name type="scientific">Vibrio maritimus</name>
    <dbReference type="NCBI Taxonomy" id="990268"/>
    <lineage>
        <taxon>Bacteria</taxon>
        <taxon>Pseudomonadati</taxon>
        <taxon>Pseudomonadota</taxon>
        <taxon>Gammaproteobacteria</taxon>
        <taxon>Vibrionales</taxon>
        <taxon>Vibrionaceae</taxon>
        <taxon>Vibrio</taxon>
    </lineage>
</organism>
<dbReference type="STRING" id="990268.JCM19235_2040"/>
<sequence>MAMSVNAAELVEMTDATKAQTLIDAQFSIVLKPMLTRRSNALLCQMARLR</sequence>
<dbReference type="AlphaFoldDB" id="A0A090SGL3"/>
<dbReference type="Proteomes" id="UP000029228">
    <property type="component" value="Unassembled WGS sequence"/>
</dbReference>